<proteinExistence type="predicted"/>
<dbReference type="STRING" id="1291743.LOSG293_110320"/>
<evidence type="ECO:0000313" key="1">
    <source>
        <dbReference type="EMBL" id="GAK47716.1"/>
    </source>
</evidence>
<evidence type="ECO:0000313" key="2">
    <source>
        <dbReference type="Proteomes" id="UP000028700"/>
    </source>
</evidence>
<organism evidence="1 2">
    <name type="scientific">Secundilactobacillus oryzae JCM 18671</name>
    <dbReference type="NCBI Taxonomy" id="1291743"/>
    <lineage>
        <taxon>Bacteria</taxon>
        <taxon>Bacillati</taxon>
        <taxon>Bacillota</taxon>
        <taxon>Bacilli</taxon>
        <taxon>Lactobacillales</taxon>
        <taxon>Lactobacillaceae</taxon>
        <taxon>Secundilactobacillus</taxon>
    </lineage>
</organism>
<dbReference type="RefSeq" id="WP_034527331.1">
    <property type="nucleotide sequence ID" value="NZ_BBAZ01000001.1"/>
</dbReference>
<accession>A0A081BI48</accession>
<protein>
    <submittedName>
        <fullName evidence="1">Uncharacterized protein</fullName>
    </submittedName>
</protein>
<dbReference type="Proteomes" id="UP000028700">
    <property type="component" value="Unassembled WGS sequence"/>
</dbReference>
<keyword evidence="2" id="KW-1185">Reference proteome</keyword>
<dbReference type="eggNOG" id="ENOG5030BMN">
    <property type="taxonomic scope" value="Bacteria"/>
</dbReference>
<gene>
    <name evidence="1" type="ORF">LOSG293_110320</name>
</gene>
<reference evidence="1" key="1">
    <citation type="journal article" date="2014" name="Genome Announc.">
        <title>Draft Genome Sequence of Lactobacillus oryzae Strain SG293T.</title>
        <authorList>
            <person name="Tanizawa Y."/>
            <person name="Fujisawa T."/>
            <person name="Mochizuki T."/>
            <person name="Kaminuma E."/>
            <person name="Nakamura Y."/>
            <person name="Tohno M."/>
        </authorList>
    </citation>
    <scope>NUCLEOTIDE SEQUENCE [LARGE SCALE GENOMIC DNA]</scope>
    <source>
        <strain evidence="1">SG293</strain>
    </source>
</reference>
<dbReference type="OrthoDB" id="2296310at2"/>
<sequence>MKKSIFGGTDILIDDRNATTLSGMVDDPSLTADADGQKYLRAGTLLTSNKDFANTDDGSAVLTPTTDASKAQGILRNDYNIVEGAQPASIIVAGTVNIKRMDDETAKLYTAALQTALKPVLPKVTFITRD</sequence>
<comment type="caution">
    <text evidence="1">The sequence shown here is derived from an EMBL/GenBank/DDBJ whole genome shotgun (WGS) entry which is preliminary data.</text>
</comment>
<name>A0A081BI48_9LACO</name>
<dbReference type="EMBL" id="BBJM01000011">
    <property type="protein sequence ID" value="GAK47716.1"/>
    <property type="molecule type" value="Genomic_DNA"/>
</dbReference>
<dbReference type="AlphaFoldDB" id="A0A081BI48"/>